<dbReference type="Pfam" id="PF02518">
    <property type="entry name" value="HATPase_c"/>
    <property type="match status" value="1"/>
</dbReference>
<dbReference type="InterPro" id="IPR003661">
    <property type="entry name" value="HisK_dim/P_dom"/>
</dbReference>
<feature type="domain" description="HAMP" evidence="12">
    <location>
        <begin position="191"/>
        <end position="244"/>
    </location>
</feature>
<dbReference type="PROSITE" id="PS50109">
    <property type="entry name" value="HIS_KIN"/>
    <property type="match status" value="1"/>
</dbReference>
<dbReference type="GO" id="GO:0000155">
    <property type="term" value="F:phosphorelay sensor kinase activity"/>
    <property type="evidence" value="ECO:0007669"/>
    <property type="project" value="InterPro"/>
</dbReference>
<keyword evidence="8 10" id="KW-1133">Transmembrane helix</keyword>
<evidence type="ECO:0000256" key="10">
    <source>
        <dbReference type="SAM" id="Phobius"/>
    </source>
</evidence>
<evidence type="ECO:0000256" key="9">
    <source>
        <dbReference type="ARBA" id="ARBA00023012"/>
    </source>
</evidence>
<organism evidence="13 14">
    <name type="scientific">Guopingia tenuis</name>
    <dbReference type="NCBI Taxonomy" id="2763656"/>
    <lineage>
        <taxon>Bacteria</taxon>
        <taxon>Bacillati</taxon>
        <taxon>Bacillota</taxon>
        <taxon>Clostridia</taxon>
        <taxon>Christensenellales</taxon>
        <taxon>Christensenellaceae</taxon>
        <taxon>Guopingia</taxon>
    </lineage>
</organism>
<evidence type="ECO:0000256" key="1">
    <source>
        <dbReference type="ARBA" id="ARBA00000085"/>
    </source>
</evidence>
<evidence type="ECO:0000259" key="11">
    <source>
        <dbReference type="PROSITE" id="PS50109"/>
    </source>
</evidence>
<dbReference type="Pfam" id="PF00672">
    <property type="entry name" value="HAMP"/>
    <property type="match status" value="1"/>
</dbReference>
<keyword evidence="4" id="KW-0597">Phosphoprotein</keyword>
<dbReference type="InterPro" id="IPR050428">
    <property type="entry name" value="TCS_sensor_his_kinase"/>
</dbReference>
<dbReference type="Gene3D" id="6.10.340.10">
    <property type="match status" value="1"/>
</dbReference>
<gene>
    <name evidence="13" type="ORF">H8693_03655</name>
</gene>
<evidence type="ECO:0000256" key="3">
    <source>
        <dbReference type="ARBA" id="ARBA00012438"/>
    </source>
</evidence>
<keyword evidence="5" id="KW-0808">Transferase</keyword>
<reference evidence="13" key="1">
    <citation type="submission" date="2020-08" db="EMBL/GenBank/DDBJ databases">
        <title>Genome public.</title>
        <authorList>
            <person name="Liu C."/>
            <person name="Sun Q."/>
        </authorList>
    </citation>
    <scope>NUCLEOTIDE SEQUENCE</scope>
    <source>
        <strain evidence="13">NSJ-63</strain>
    </source>
</reference>
<dbReference type="SUPFAM" id="SSF158472">
    <property type="entry name" value="HAMP domain-like"/>
    <property type="match status" value="1"/>
</dbReference>
<dbReference type="PANTHER" id="PTHR45436:SF5">
    <property type="entry name" value="SENSOR HISTIDINE KINASE TRCS"/>
    <property type="match status" value="1"/>
</dbReference>
<dbReference type="SMART" id="SM00387">
    <property type="entry name" value="HATPase_c"/>
    <property type="match status" value="1"/>
</dbReference>
<comment type="caution">
    <text evidence="13">The sequence shown here is derived from an EMBL/GenBank/DDBJ whole genome shotgun (WGS) entry which is preliminary data.</text>
</comment>
<dbReference type="InterPro" id="IPR003660">
    <property type="entry name" value="HAMP_dom"/>
</dbReference>
<dbReference type="CDD" id="cd00082">
    <property type="entry name" value="HisKA"/>
    <property type="match status" value="1"/>
</dbReference>
<evidence type="ECO:0000256" key="5">
    <source>
        <dbReference type="ARBA" id="ARBA00022679"/>
    </source>
</evidence>
<dbReference type="InterPro" id="IPR003594">
    <property type="entry name" value="HATPase_dom"/>
</dbReference>
<evidence type="ECO:0000313" key="13">
    <source>
        <dbReference type="EMBL" id="MBC8538025.1"/>
    </source>
</evidence>
<keyword evidence="10" id="KW-0472">Membrane</keyword>
<dbReference type="Proteomes" id="UP000617951">
    <property type="component" value="Unassembled WGS sequence"/>
</dbReference>
<dbReference type="GO" id="GO:0005886">
    <property type="term" value="C:plasma membrane"/>
    <property type="evidence" value="ECO:0007669"/>
    <property type="project" value="TreeGrafter"/>
</dbReference>
<dbReference type="FunFam" id="1.10.287.130:FF:000001">
    <property type="entry name" value="Two-component sensor histidine kinase"/>
    <property type="match status" value="1"/>
</dbReference>
<evidence type="ECO:0000256" key="6">
    <source>
        <dbReference type="ARBA" id="ARBA00022692"/>
    </source>
</evidence>
<dbReference type="InterPro" id="IPR005467">
    <property type="entry name" value="His_kinase_dom"/>
</dbReference>
<dbReference type="PROSITE" id="PS50885">
    <property type="entry name" value="HAMP"/>
    <property type="match status" value="1"/>
</dbReference>
<dbReference type="InterPro" id="IPR036890">
    <property type="entry name" value="HATPase_C_sf"/>
</dbReference>
<name>A0A926HWH4_9FIRM</name>
<dbReference type="Gene3D" id="1.10.287.130">
    <property type="match status" value="1"/>
</dbReference>
<dbReference type="Pfam" id="PF00512">
    <property type="entry name" value="HisKA"/>
    <property type="match status" value="1"/>
</dbReference>
<dbReference type="InterPro" id="IPR036097">
    <property type="entry name" value="HisK_dim/P_sf"/>
</dbReference>
<evidence type="ECO:0000256" key="4">
    <source>
        <dbReference type="ARBA" id="ARBA00022553"/>
    </source>
</evidence>
<evidence type="ECO:0000256" key="7">
    <source>
        <dbReference type="ARBA" id="ARBA00022777"/>
    </source>
</evidence>
<evidence type="ECO:0000256" key="8">
    <source>
        <dbReference type="ARBA" id="ARBA00022989"/>
    </source>
</evidence>
<dbReference type="PANTHER" id="PTHR45436">
    <property type="entry name" value="SENSOR HISTIDINE KINASE YKOH"/>
    <property type="match status" value="1"/>
</dbReference>
<comment type="subcellular location">
    <subcellularLocation>
        <location evidence="2">Membrane</location>
    </subcellularLocation>
</comment>
<sequence length="486" mass="55352">MRIGLVKKMLLWYAAIILPAFLLLQFVVSGVIGSNNEKSIRQNLLEYRNSCETYVARALLSQSRSANEENFRIFARQSAGDLRTIFGRDLEMYSPGGELIYSSVHGNVDASAQDLQYALEGKNAFSIVNGEKKMVYLSFPIEISEKTIGIMRIVGDYTPLFENGEYISRIVAGSSAGIFLVVLILFLVINANIIAPIRGLRRSIVTMQENPERLSLLPVTRKDEIGELTESYNAMAATIRDQFAIIQREKANLRRMLEYRKDFYDRVTHELKTPLTIILGYAEMMEQTGMEDTEFNARGLKEIIGETRRLKDMVETLLEISRETGKPEQPLAPVDVSGLLMRIAQSMKIRARRYGAEILLDLPREAMVMGEEEKLRQLFVNLLDNAMKYGVPHEPIHVRVRLEKKAVVVRICNAVDDSVNMAEIQKFFLPFYRQKEAQRERGSVGLGLTICRNIMDLHQGEMEAFLEEGRLCFQMTFLNHSNEEGQ</sequence>
<accession>A0A926HWH4</accession>
<evidence type="ECO:0000259" key="12">
    <source>
        <dbReference type="PROSITE" id="PS50885"/>
    </source>
</evidence>
<evidence type="ECO:0000256" key="2">
    <source>
        <dbReference type="ARBA" id="ARBA00004370"/>
    </source>
</evidence>
<dbReference type="SMART" id="SM00304">
    <property type="entry name" value="HAMP"/>
    <property type="match status" value="1"/>
</dbReference>
<keyword evidence="9" id="KW-0902">Two-component regulatory system</keyword>
<evidence type="ECO:0000313" key="14">
    <source>
        <dbReference type="Proteomes" id="UP000617951"/>
    </source>
</evidence>
<keyword evidence="7" id="KW-0418">Kinase</keyword>
<dbReference type="EMBL" id="JACRSS010000001">
    <property type="protein sequence ID" value="MBC8538025.1"/>
    <property type="molecule type" value="Genomic_DNA"/>
</dbReference>
<dbReference type="RefSeq" id="WP_249279823.1">
    <property type="nucleotide sequence ID" value="NZ_JACRSS010000001.1"/>
</dbReference>
<dbReference type="SMART" id="SM00388">
    <property type="entry name" value="HisKA"/>
    <property type="match status" value="1"/>
</dbReference>
<feature type="transmembrane region" description="Helical" evidence="10">
    <location>
        <begin position="176"/>
        <end position="197"/>
    </location>
</feature>
<dbReference type="Gene3D" id="3.30.565.10">
    <property type="entry name" value="Histidine kinase-like ATPase, C-terminal domain"/>
    <property type="match status" value="1"/>
</dbReference>
<keyword evidence="14" id="KW-1185">Reference proteome</keyword>
<dbReference type="EC" id="2.7.13.3" evidence="3"/>
<dbReference type="SUPFAM" id="SSF55874">
    <property type="entry name" value="ATPase domain of HSP90 chaperone/DNA topoisomerase II/histidine kinase"/>
    <property type="match status" value="1"/>
</dbReference>
<keyword evidence="6 10" id="KW-0812">Transmembrane</keyword>
<comment type="catalytic activity">
    <reaction evidence="1">
        <text>ATP + protein L-histidine = ADP + protein N-phospho-L-histidine.</text>
        <dbReference type="EC" id="2.7.13.3"/>
    </reaction>
</comment>
<feature type="domain" description="Histidine kinase" evidence="11">
    <location>
        <begin position="266"/>
        <end position="481"/>
    </location>
</feature>
<protein>
    <recommendedName>
        <fullName evidence="3">histidine kinase</fullName>
        <ecNumber evidence="3">2.7.13.3</ecNumber>
    </recommendedName>
</protein>
<dbReference type="AlphaFoldDB" id="A0A926HWH4"/>
<dbReference type="CDD" id="cd06225">
    <property type="entry name" value="HAMP"/>
    <property type="match status" value="1"/>
</dbReference>
<proteinExistence type="predicted"/>
<dbReference type="SUPFAM" id="SSF47384">
    <property type="entry name" value="Homodimeric domain of signal transducing histidine kinase"/>
    <property type="match status" value="1"/>
</dbReference>